<dbReference type="Pfam" id="PF02361">
    <property type="entry name" value="CbiQ"/>
    <property type="match status" value="1"/>
</dbReference>
<feature type="transmembrane region" description="Helical" evidence="5">
    <location>
        <begin position="25"/>
        <end position="57"/>
    </location>
</feature>
<evidence type="ECO:0000256" key="5">
    <source>
        <dbReference type="SAM" id="Phobius"/>
    </source>
</evidence>
<keyword evidence="7" id="KW-1185">Reference proteome</keyword>
<keyword evidence="4 5" id="KW-0472">Membrane</keyword>
<dbReference type="PANTHER" id="PTHR33514:SF15">
    <property type="entry name" value="COBALT TRANSPORT PROTEIN"/>
    <property type="match status" value="1"/>
</dbReference>
<protein>
    <submittedName>
        <fullName evidence="6">Energy-coupling factor transport system permease protein</fullName>
    </submittedName>
</protein>
<dbReference type="CDD" id="cd16914">
    <property type="entry name" value="EcfT"/>
    <property type="match status" value="1"/>
</dbReference>
<feature type="transmembrane region" description="Helical" evidence="5">
    <location>
        <begin position="161"/>
        <end position="180"/>
    </location>
</feature>
<sequence length="399" mass="41826">MSAVLPPRTSWARHRLPRSLHPGAWWAWALALAATASQTTNPLVLVLLVAVVTNVVVSRRGDGPWARSFRLYLALGAFIVVMRVLYRVVFGGGDGGAVLLRLPEVPLPSWVGGIRLLGEVTADAVVYGLQDGLRLAAVVVCVGAANSLANPKRLLAAVPGALYEVGAVLVVSVTVFAQLADSVQRVRRARLLRSATPAGRGVRHRHRVVRAIVVPVLTDALDRSLQLAASMDARGYGRHGSTTPRRRAVTGALVLGGLLLLAFGSYAVVTGALPGLRWLPASDAAWAELDGGVLVLAAGVLLGALGFRHAGRTVRRTRYRPDRWRGPEWLVLVCGLGCLVLVQLVARGPEAAVLVPPVQQWPTLVPAVVVALAVALLPSVLTPPPALTAAPAAAAGGLS</sequence>
<feature type="transmembrane region" description="Helical" evidence="5">
    <location>
        <begin position="289"/>
        <end position="308"/>
    </location>
</feature>
<keyword evidence="2 5" id="KW-0812">Transmembrane</keyword>
<feature type="transmembrane region" description="Helical" evidence="5">
    <location>
        <begin position="69"/>
        <end position="86"/>
    </location>
</feature>
<dbReference type="OrthoDB" id="5187293at2"/>
<dbReference type="GO" id="GO:0005886">
    <property type="term" value="C:plasma membrane"/>
    <property type="evidence" value="ECO:0007669"/>
    <property type="project" value="TreeGrafter"/>
</dbReference>
<dbReference type="RefSeq" id="WP_090592321.1">
    <property type="nucleotide sequence ID" value="NZ_LT629688.1"/>
</dbReference>
<evidence type="ECO:0000256" key="2">
    <source>
        <dbReference type="ARBA" id="ARBA00022692"/>
    </source>
</evidence>
<reference evidence="6 7" key="1">
    <citation type="submission" date="2016-10" db="EMBL/GenBank/DDBJ databases">
        <authorList>
            <person name="de Groot N.N."/>
        </authorList>
    </citation>
    <scope>NUCLEOTIDE SEQUENCE [LARGE SCALE GENOMIC DNA]</scope>
    <source>
        <strain evidence="6 7">MON 2.2</strain>
    </source>
</reference>
<proteinExistence type="predicted"/>
<evidence type="ECO:0000313" key="7">
    <source>
        <dbReference type="Proteomes" id="UP000198546"/>
    </source>
</evidence>
<evidence type="ECO:0000256" key="4">
    <source>
        <dbReference type="ARBA" id="ARBA00023136"/>
    </source>
</evidence>
<dbReference type="InterPro" id="IPR003339">
    <property type="entry name" value="ABC/ECF_trnsptr_transmembrane"/>
</dbReference>
<evidence type="ECO:0000313" key="6">
    <source>
        <dbReference type="EMBL" id="SDD76085.1"/>
    </source>
</evidence>
<dbReference type="STRING" id="675864.SAMN04489747_1678"/>
<dbReference type="Proteomes" id="UP000198546">
    <property type="component" value="Chromosome i"/>
</dbReference>
<dbReference type="AlphaFoldDB" id="A0A1G6XFI1"/>
<dbReference type="EMBL" id="LT629688">
    <property type="protein sequence ID" value="SDD76085.1"/>
    <property type="molecule type" value="Genomic_DNA"/>
</dbReference>
<dbReference type="PANTHER" id="PTHR33514">
    <property type="entry name" value="PROTEIN ABCI12, CHLOROPLASTIC"/>
    <property type="match status" value="1"/>
</dbReference>
<gene>
    <name evidence="6" type="ORF">SAMN04489747_1678</name>
</gene>
<evidence type="ECO:0000256" key="3">
    <source>
        <dbReference type="ARBA" id="ARBA00022989"/>
    </source>
</evidence>
<feature type="transmembrane region" description="Helical" evidence="5">
    <location>
        <begin position="248"/>
        <end position="269"/>
    </location>
</feature>
<keyword evidence="3 5" id="KW-1133">Transmembrane helix</keyword>
<accession>A0A1G6XFI1</accession>
<name>A0A1G6XFI1_9ACTN</name>
<feature type="transmembrane region" description="Helical" evidence="5">
    <location>
        <begin position="329"/>
        <end position="346"/>
    </location>
</feature>
<organism evidence="6 7">
    <name type="scientific">Auraticoccus monumenti</name>
    <dbReference type="NCBI Taxonomy" id="675864"/>
    <lineage>
        <taxon>Bacteria</taxon>
        <taxon>Bacillati</taxon>
        <taxon>Actinomycetota</taxon>
        <taxon>Actinomycetes</taxon>
        <taxon>Propionibacteriales</taxon>
        <taxon>Propionibacteriaceae</taxon>
        <taxon>Auraticoccus</taxon>
    </lineage>
</organism>
<feature type="transmembrane region" description="Helical" evidence="5">
    <location>
        <begin position="358"/>
        <end position="377"/>
    </location>
</feature>
<comment type="subcellular location">
    <subcellularLocation>
        <location evidence="1">Membrane</location>
        <topology evidence="1">Multi-pass membrane protein</topology>
    </subcellularLocation>
</comment>
<evidence type="ECO:0000256" key="1">
    <source>
        <dbReference type="ARBA" id="ARBA00004141"/>
    </source>
</evidence>